<dbReference type="Proteomes" id="UP000300142">
    <property type="component" value="Unassembled WGS sequence"/>
</dbReference>
<sequence>MMGSLKSTVIILIIGISLSGCGAKVKICNQDFSQGQKLPLKYSEISKDFLSALKEHTNADPNDIAYVNKLFFGNNQPIYKVAAYWSQAGLGSNGDKVFVQDAQKIQSFQESIRWQQFEKQAGLCELMR</sequence>
<dbReference type="EMBL" id="BJCE01000241">
    <property type="protein sequence ID" value="GCL39331.1"/>
    <property type="molecule type" value="Genomic_DNA"/>
</dbReference>
<evidence type="ECO:0000313" key="2">
    <source>
        <dbReference type="Proteomes" id="UP000300142"/>
    </source>
</evidence>
<comment type="caution">
    <text evidence="1">The sequence shown here is derived from an EMBL/GenBank/DDBJ whole genome shotgun (WGS) entry which is preliminary data.</text>
</comment>
<proteinExistence type="predicted"/>
<name>A0A480A805_9CYAN</name>
<keyword evidence="2" id="KW-1185">Reference proteome</keyword>
<organism evidence="1 2">
    <name type="scientific">Sphaerospermopsis reniformis</name>
    <dbReference type="NCBI Taxonomy" id="531300"/>
    <lineage>
        <taxon>Bacteria</taxon>
        <taxon>Bacillati</taxon>
        <taxon>Cyanobacteriota</taxon>
        <taxon>Cyanophyceae</taxon>
        <taxon>Nostocales</taxon>
        <taxon>Aphanizomenonaceae</taxon>
        <taxon>Sphaerospermopsis</taxon>
    </lineage>
</organism>
<dbReference type="PROSITE" id="PS51257">
    <property type="entry name" value="PROKAR_LIPOPROTEIN"/>
    <property type="match status" value="1"/>
</dbReference>
<dbReference type="AlphaFoldDB" id="A0A480A805"/>
<protein>
    <recommendedName>
        <fullName evidence="3">Lipoprotein</fullName>
    </recommendedName>
</protein>
<evidence type="ECO:0000313" key="1">
    <source>
        <dbReference type="EMBL" id="GCL39331.1"/>
    </source>
</evidence>
<accession>A0A480A805</accession>
<gene>
    <name evidence="1" type="ORF">SR1949_44570</name>
</gene>
<evidence type="ECO:0008006" key="3">
    <source>
        <dbReference type="Google" id="ProtNLM"/>
    </source>
</evidence>
<dbReference type="RefSeq" id="WP_137668944.1">
    <property type="nucleotide sequence ID" value="NZ_BJCE01000241.1"/>
</dbReference>
<reference evidence="2" key="1">
    <citation type="submission" date="2019-02" db="EMBL/GenBank/DDBJ databases">
        <title>Draft genome sequence of Sphaerospermopsis reniformis NIES-1949.</title>
        <authorList>
            <person name="Yamaguchi H."/>
            <person name="Suzuki S."/>
            <person name="Kawachi M."/>
        </authorList>
    </citation>
    <scope>NUCLEOTIDE SEQUENCE [LARGE SCALE GENOMIC DNA]</scope>
    <source>
        <strain evidence="2">NIES-1949</strain>
    </source>
</reference>